<dbReference type="PRINTS" id="PR01736">
    <property type="entry name" value="PHPHTRNFRASE"/>
</dbReference>
<dbReference type="PROSITE" id="PS00742">
    <property type="entry name" value="PEP_ENZYMES_2"/>
    <property type="match status" value="1"/>
</dbReference>
<evidence type="ECO:0000256" key="16">
    <source>
        <dbReference type="ARBA" id="ARBA00033235"/>
    </source>
</evidence>
<evidence type="ECO:0000313" key="24">
    <source>
        <dbReference type="EMBL" id="CAO81587.1"/>
    </source>
</evidence>
<evidence type="ECO:0000256" key="6">
    <source>
        <dbReference type="ARBA" id="ARBA00012232"/>
    </source>
</evidence>
<keyword evidence="12 17" id="KW-0598">Phosphotransferase system</keyword>
<dbReference type="EMBL" id="CU466930">
    <property type="protein sequence ID" value="CAO81587.1"/>
    <property type="molecule type" value="Genomic_DNA"/>
</dbReference>
<evidence type="ECO:0000256" key="9">
    <source>
        <dbReference type="ARBA" id="ARBA00022490"/>
    </source>
</evidence>
<dbReference type="GO" id="GO:0009401">
    <property type="term" value="P:phosphoenolpyruvate-dependent sugar phosphotransferase system"/>
    <property type="evidence" value="ECO:0007669"/>
    <property type="project" value="UniProtKB-KW"/>
</dbReference>
<dbReference type="eggNOG" id="COG1080">
    <property type="taxonomic scope" value="Bacteria"/>
</dbReference>
<evidence type="ECO:0000256" key="10">
    <source>
        <dbReference type="ARBA" id="ARBA00022597"/>
    </source>
</evidence>
<evidence type="ECO:0000256" key="13">
    <source>
        <dbReference type="ARBA" id="ARBA00022723"/>
    </source>
</evidence>
<dbReference type="HOGENOM" id="CLU_007308_7_0_0"/>
<feature type="active site" description="Tele-phosphohistidine intermediate" evidence="18">
    <location>
        <position position="189"/>
    </location>
</feature>
<dbReference type="PANTHER" id="PTHR46244">
    <property type="entry name" value="PHOSPHOENOLPYRUVATE-PROTEIN PHOSPHOTRANSFERASE"/>
    <property type="match status" value="1"/>
</dbReference>
<evidence type="ECO:0000256" key="14">
    <source>
        <dbReference type="ARBA" id="ARBA00022777"/>
    </source>
</evidence>
<evidence type="ECO:0000256" key="7">
    <source>
        <dbReference type="ARBA" id="ARBA00016544"/>
    </source>
</evidence>
<dbReference type="Pfam" id="PF02896">
    <property type="entry name" value="PEP-utilizers_C"/>
    <property type="match status" value="1"/>
</dbReference>
<dbReference type="GO" id="GO:0008965">
    <property type="term" value="F:phosphoenolpyruvate-protein phosphotransferase activity"/>
    <property type="evidence" value="ECO:0007669"/>
    <property type="project" value="UniProtKB-EC"/>
</dbReference>
<evidence type="ECO:0000256" key="20">
    <source>
        <dbReference type="PIRSR" id="PIRSR000732-3"/>
    </source>
</evidence>
<sequence>MQKLLGTALNSGIFIGRAIHISLPEPEIENGNIKPEDIPREIDRLQNSLSAVEEEINQELHSSNLPPNEAEIISTQREILRDPEIYKQLLTAIQNKLYFATQAVAECFANIINHFETLKVETFAVRAADYRDVQMRLLNALSGVKNAFIRKLEKDQIPVLQEIVPSLVSKLAREGIKAYLVAKGSYNSHSSILSRALGLIAVANIPDLLEAVKDDDLLIVDGYSGLLFINPDEETLDFYKQKTKQEQRKQEQLRKLQFSASKTATGIKIKLLTNIGVLDELEAIKNLSCEGIGLFRTEFLYLGKQSLPSEEEQFTIYKELAERMNPLPVTIRTFDLGGDKLAPLSSEKQEENPYLGNRGIRFSLSYPDIFSTQVRAILRASAFGNVQIMFPMIIDAEDFRKAKRFVQNCQQELSAQGIACKPKIPLGAMIEIPSAALCSEELARECDFLSIGTNDLVQYALAADRNNERVSSYYIQHHPAVLGLIKQTVKSAEKYQTPLSVCGEMASNPQYIPLLIGMGITELSVNPGSFLVAKSIIRKCDAHLFALTEDLNFATSLSAVEHLIEYDLKPYYQNREE</sequence>
<keyword evidence="9 17" id="KW-0963">Cytoplasm</keyword>
<dbReference type="Pfam" id="PF05524">
    <property type="entry name" value="PEP-utilisers_N"/>
    <property type="match status" value="1"/>
</dbReference>
<dbReference type="EC" id="2.7.3.9" evidence="6 17"/>
<dbReference type="RefSeq" id="WP_015425445.1">
    <property type="nucleotide sequence ID" value="NC_020449.1"/>
</dbReference>
<evidence type="ECO:0000259" key="22">
    <source>
        <dbReference type="Pfam" id="PF02896"/>
    </source>
</evidence>
<accession>B0VJD3</accession>
<feature type="binding site" evidence="20">
    <location>
        <position position="431"/>
    </location>
    <ligand>
        <name>Mg(2+)</name>
        <dbReference type="ChEBI" id="CHEBI:18420"/>
    </ligand>
</feature>
<feature type="domain" description="PEP-utilising enzyme C-terminal" evidence="22">
    <location>
        <begin position="252"/>
        <end position="540"/>
    </location>
</feature>
<keyword evidence="25" id="KW-1185">Reference proteome</keyword>
<dbReference type="InterPro" id="IPR008279">
    <property type="entry name" value="PEP-util_enz_mobile_dom"/>
</dbReference>
<gene>
    <name evidence="24" type="ordered locus">CLOAM1752</name>
</gene>
<dbReference type="InterPro" id="IPR008731">
    <property type="entry name" value="PTS_EIN"/>
</dbReference>
<dbReference type="InterPro" id="IPR036637">
    <property type="entry name" value="Phosphohistidine_dom_sf"/>
</dbReference>
<dbReference type="Gene3D" id="3.20.20.60">
    <property type="entry name" value="Phosphoenolpyruvate-binding domains"/>
    <property type="match status" value="1"/>
</dbReference>
<dbReference type="Proteomes" id="UP000002019">
    <property type="component" value="Chromosome"/>
</dbReference>
<dbReference type="InterPro" id="IPR050499">
    <property type="entry name" value="PEP-utilizing_PTS_enzyme"/>
</dbReference>
<dbReference type="OrthoDB" id="9765468at2"/>
<name>B0VJD3_CLOAI</name>
<evidence type="ECO:0000256" key="12">
    <source>
        <dbReference type="ARBA" id="ARBA00022683"/>
    </source>
</evidence>
<evidence type="ECO:0000256" key="18">
    <source>
        <dbReference type="PIRSR" id="PIRSR000732-1"/>
    </source>
</evidence>
<evidence type="ECO:0000256" key="19">
    <source>
        <dbReference type="PIRSR" id="PIRSR000732-2"/>
    </source>
</evidence>
<organism evidence="24 25">
    <name type="scientific">Cloacimonas acidaminovorans (strain Evry)</name>
    <dbReference type="NCBI Taxonomy" id="459349"/>
    <lineage>
        <taxon>Bacteria</taxon>
        <taxon>Pseudomonadati</taxon>
        <taxon>Candidatus Cloacimonadota</taxon>
        <taxon>Candidatus Cloacimonadia</taxon>
        <taxon>Candidatus Cloacimonadales</taxon>
        <taxon>Candidatus Cloacimonadaceae</taxon>
        <taxon>Candidatus Cloacimonas</taxon>
    </lineage>
</organism>
<dbReference type="InterPro" id="IPR015813">
    <property type="entry name" value="Pyrv/PenolPyrv_kinase-like_dom"/>
</dbReference>
<feature type="domain" description="PEP-utilising enzyme mobile" evidence="21">
    <location>
        <begin position="153"/>
        <end position="225"/>
    </location>
</feature>
<dbReference type="STRING" id="459349.CLOAM1752"/>
<keyword evidence="15 17" id="KW-0460">Magnesium</keyword>
<feature type="binding site" evidence="19">
    <location>
        <begin position="454"/>
        <end position="455"/>
    </location>
    <ligand>
        <name>phosphoenolpyruvate</name>
        <dbReference type="ChEBI" id="CHEBI:58702"/>
    </ligand>
</feature>
<feature type="binding site" evidence="20">
    <location>
        <position position="455"/>
    </location>
    <ligand>
        <name>Mg(2+)</name>
        <dbReference type="ChEBI" id="CHEBI:18420"/>
    </ligand>
</feature>
<evidence type="ECO:0000256" key="8">
    <source>
        <dbReference type="ARBA" id="ARBA00022448"/>
    </source>
</evidence>
<evidence type="ECO:0000259" key="21">
    <source>
        <dbReference type="Pfam" id="PF00391"/>
    </source>
</evidence>
<dbReference type="InterPro" id="IPR036618">
    <property type="entry name" value="PtsI_HPr-bd_sf"/>
</dbReference>
<feature type="domain" description="Phosphotransferase system enzyme I N-terminal" evidence="23">
    <location>
        <begin position="6"/>
        <end position="125"/>
    </location>
</feature>
<reference evidence="24 25" key="1">
    <citation type="journal article" date="2008" name="J. Bacteriol.">
        <title>'Candidatus Cloacamonas acidaminovorans': genome sequence reconstruction provides a first glimpse of a new bacterial division.</title>
        <authorList>
            <person name="Pelletier E."/>
            <person name="Kreimeyer A."/>
            <person name="Bocs S."/>
            <person name="Rouy Z."/>
            <person name="Gyapay G."/>
            <person name="Chouari R."/>
            <person name="Riviere D."/>
            <person name="Ganesan A."/>
            <person name="Daegelen P."/>
            <person name="Sghir A."/>
            <person name="Cohen G.N."/>
            <person name="Medigue C."/>
            <person name="Weissenbach J."/>
            <person name="Le Paslier D."/>
        </authorList>
    </citation>
    <scope>NUCLEOTIDE SEQUENCE [LARGE SCALE GENOMIC DNA]</scope>
    <source>
        <strain evidence="25">Evry</strain>
    </source>
</reference>
<comment type="catalytic activity">
    <reaction evidence="1 17">
        <text>L-histidyl-[protein] + phosphoenolpyruvate = N(pros)-phospho-L-histidyl-[protein] + pyruvate</text>
        <dbReference type="Rhea" id="RHEA:23880"/>
        <dbReference type="Rhea" id="RHEA-COMP:9745"/>
        <dbReference type="Rhea" id="RHEA-COMP:9746"/>
        <dbReference type="ChEBI" id="CHEBI:15361"/>
        <dbReference type="ChEBI" id="CHEBI:29979"/>
        <dbReference type="ChEBI" id="CHEBI:58702"/>
        <dbReference type="ChEBI" id="CHEBI:64837"/>
        <dbReference type="EC" id="2.7.3.9"/>
    </reaction>
</comment>
<dbReference type="KEGG" id="caci:CLOAM1752"/>
<dbReference type="GO" id="GO:0016301">
    <property type="term" value="F:kinase activity"/>
    <property type="evidence" value="ECO:0007669"/>
    <property type="project" value="UniProtKB-KW"/>
</dbReference>
<evidence type="ECO:0000313" key="25">
    <source>
        <dbReference type="Proteomes" id="UP000002019"/>
    </source>
</evidence>
<feature type="active site" description="Proton donor" evidence="18">
    <location>
        <position position="502"/>
    </location>
</feature>
<dbReference type="Pfam" id="PF00391">
    <property type="entry name" value="PEP-utilizers"/>
    <property type="match status" value="1"/>
</dbReference>
<dbReference type="AlphaFoldDB" id="B0VJD3"/>
<feature type="binding site" evidence="19">
    <location>
        <position position="465"/>
    </location>
    <ligand>
        <name>phosphoenolpyruvate</name>
        <dbReference type="ChEBI" id="CHEBI:58702"/>
    </ligand>
</feature>
<comment type="subcellular location">
    <subcellularLocation>
        <location evidence="4 17">Cytoplasm</location>
    </subcellularLocation>
</comment>
<keyword evidence="11 17" id="KW-0808">Transferase</keyword>
<evidence type="ECO:0000256" key="15">
    <source>
        <dbReference type="ARBA" id="ARBA00022842"/>
    </source>
</evidence>
<evidence type="ECO:0000259" key="23">
    <source>
        <dbReference type="Pfam" id="PF05524"/>
    </source>
</evidence>
<dbReference type="PIRSF" id="PIRSF000732">
    <property type="entry name" value="PTS_enzyme_I"/>
    <property type="match status" value="1"/>
</dbReference>
<dbReference type="NCBIfam" id="TIGR01417">
    <property type="entry name" value="PTS_I_fam"/>
    <property type="match status" value="1"/>
</dbReference>
<protein>
    <recommendedName>
        <fullName evidence="7 17">Phosphoenolpyruvate-protein phosphotransferase</fullName>
        <ecNumber evidence="6 17">2.7.3.9</ecNumber>
    </recommendedName>
    <alternativeName>
        <fullName evidence="16 17">Phosphotransferase system, enzyme I</fullName>
    </alternativeName>
</protein>
<dbReference type="InterPro" id="IPR024692">
    <property type="entry name" value="PTS_EI"/>
</dbReference>
<keyword evidence="13 17" id="KW-0479">Metal-binding</keyword>
<dbReference type="PANTHER" id="PTHR46244:SF3">
    <property type="entry name" value="PHOSPHOENOLPYRUVATE-PROTEIN PHOSPHOTRANSFERASE"/>
    <property type="match status" value="1"/>
</dbReference>
<evidence type="ECO:0000256" key="17">
    <source>
        <dbReference type="PIRNR" id="PIRNR000732"/>
    </source>
</evidence>
<dbReference type="SUPFAM" id="SSF52009">
    <property type="entry name" value="Phosphohistidine domain"/>
    <property type="match status" value="1"/>
</dbReference>
<evidence type="ECO:0000256" key="11">
    <source>
        <dbReference type="ARBA" id="ARBA00022679"/>
    </source>
</evidence>
<keyword evidence="10 17" id="KW-0762">Sugar transport</keyword>
<dbReference type="InterPro" id="IPR006318">
    <property type="entry name" value="PTS_EI-like"/>
</dbReference>
<comment type="function">
    <text evidence="3 17">General (non sugar-specific) component of the phosphoenolpyruvate-dependent sugar phosphotransferase system (sugar PTS). This major carbohydrate active-transport system catalyzes the phosphorylation of incoming sugar substrates concomitantly with their translocation across the cell membrane. Enzyme I transfers the phosphoryl group from phosphoenolpyruvate (PEP) to the phosphoryl carrier protein (HPr).</text>
</comment>
<evidence type="ECO:0000256" key="4">
    <source>
        <dbReference type="ARBA" id="ARBA00004496"/>
    </source>
</evidence>
<dbReference type="Gene3D" id="1.10.274.10">
    <property type="entry name" value="PtsI, HPr-binding domain"/>
    <property type="match status" value="1"/>
</dbReference>
<dbReference type="Gene3D" id="3.50.30.10">
    <property type="entry name" value="Phosphohistidine domain"/>
    <property type="match status" value="1"/>
</dbReference>
<dbReference type="GO" id="GO:0005737">
    <property type="term" value="C:cytoplasm"/>
    <property type="evidence" value="ECO:0007669"/>
    <property type="project" value="UniProtKB-SubCell"/>
</dbReference>
<dbReference type="InterPro" id="IPR040442">
    <property type="entry name" value="Pyrv_kinase-like_dom_sf"/>
</dbReference>
<dbReference type="InterPro" id="IPR023151">
    <property type="entry name" value="PEP_util_CS"/>
</dbReference>
<evidence type="ECO:0000256" key="5">
    <source>
        <dbReference type="ARBA" id="ARBA00007837"/>
    </source>
</evidence>
<dbReference type="GO" id="GO:0046872">
    <property type="term" value="F:metal ion binding"/>
    <property type="evidence" value="ECO:0007669"/>
    <property type="project" value="UniProtKB-KW"/>
</dbReference>
<keyword evidence="8 17" id="KW-0813">Transport</keyword>
<evidence type="ECO:0000256" key="3">
    <source>
        <dbReference type="ARBA" id="ARBA00002728"/>
    </source>
</evidence>
<feature type="binding site" evidence="19">
    <location>
        <position position="296"/>
    </location>
    <ligand>
        <name>phosphoenolpyruvate</name>
        <dbReference type="ChEBI" id="CHEBI:58702"/>
    </ligand>
</feature>
<keyword evidence="14 17" id="KW-0418">Kinase</keyword>
<feature type="binding site" evidence="19">
    <location>
        <position position="332"/>
    </location>
    <ligand>
        <name>phosphoenolpyruvate</name>
        <dbReference type="ChEBI" id="CHEBI:58702"/>
    </ligand>
</feature>
<comment type="similarity">
    <text evidence="5 17">Belongs to the PEP-utilizing enzyme family.</text>
</comment>
<dbReference type="SUPFAM" id="SSF47831">
    <property type="entry name" value="Enzyme I of the PEP:sugar phosphotransferase system HPr-binding (sub)domain"/>
    <property type="match status" value="1"/>
</dbReference>
<dbReference type="SUPFAM" id="SSF51621">
    <property type="entry name" value="Phosphoenolpyruvate/pyruvate domain"/>
    <property type="match status" value="1"/>
</dbReference>
<evidence type="ECO:0000256" key="2">
    <source>
        <dbReference type="ARBA" id="ARBA00001946"/>
    </source>
</evidence>
<evidence type="ECO:0000256" key="1">
    <source>
        <dbReference type="ARBA" id="ARBA00000683"/>
    </source>
</evidence>
<dbReference type="InterPro" id="IPR000121">
    <property type="entry name" value="PEP_util_C"/>
</dbReference>
<comment type="cofactor">
    <cofactor evidence="2 17 20">
        <name>Mg(2+)</name>
        <dbReference type="ChEBI" id="CHEBI:18420"/>
    </cofactor>
</comment>
<proteinExistence type="inferred from homology"/>